<evidence type="ECO:0000313" key="1">
    <source>
        <dbReference type="EMBL" id="QIS01206.1"/>
    </source>
</evidence>
<dbReference type="Proteomes" id="UP000501705">
    <property type="component" value="Chromosome"/>
</dbReference>
<name>A0A6G9XJX3_NOCBR</name>
<organism evidence="1 2">
    <name type="scientific">Nocardia brasiliensis</name>
    <dbReference type="NCBI Taxonomy" id="37326"/>
    <lineage>
        <taxon>Bacteria</taxon>
        <taxon>Bacillati</taxon>
        <taxon>Actinomycetota</taxon>
        <taxon>Actinomycetes</taxon>
        <taxon>Mycobacteriales</taxon>
        <taxon>Nocardiaceae</taxon>
        <taxon>Nocardia</taxon>
    </lineage>
</organism>
<evidence type="ECO:0000313" key="2">
    <source>
        <dbReference type="Proteomes" id="UP000501705"/>
    </source>
</evidence>
<dbReference type="AlphaFoldDB" id="A0A6G9XJX3"/>
<proteinExistence type="predicted"/>
<protein>
    <submittedName>
        <fullName evidence="1">Uncharacterized protein</fullName>
    </submittedName>
</protein>
<accession>A0A6G9XJX3</accession>
<reference evidence="1 2" key="1">
    <citation type="journal article" date="2019" name="ACS Chem. Biol.">
        <title>Identification and Mobilization of a Cryptic Antibiotic Biosynthesis Gene Locus from a Human-Pathogenic Nocardia Isolate.</title>
        <authorList>
            <person name="Herisse M."/>
            <person name="Ishida K."/>
            <person name="Porter J.L."/>
            <person name="Howden B."/>
            <person name="Hertweck C."/>
            <person name="Stinear T.P."/>
            <person name="Pidot S.J."/>
        </authorList>
    </citation>
    <scope>NUCLEOTIDE SEQUENCE [LARGE SCALE GENOMIC DNA]</scope>
    <source>
        <strain evidence="1 2">AUSMDU00024985</strain>
    </source>
</reference>
<dbReference type="RefSeq" id="WP_167460355.1">
    <property type="nucleotide sequence ID" value="NZ_CP046171.1"/>
</dbReference>
<gene>
    <name evidence="1" type="ORF">F5X71_01745</name>
</gene>
<sequence>MSYDHVLLPSGVASSIPEVDAYLSTQQGVHESEVVAQIATELNKRNDELPADDNFLSNAPVGGAATGAALQVSCPYDAIGFVRQLLFSVATPLDYAVYDPQLAWLIDPAGHVPATVTHGGAGEFPYLTKPLADQWVSELAPPNPYLVVERDDQVYMQTYREKTGAFTLEYRDGSPEKHFGTTVLDAATVSALIWDWATGNRDRLQTLPWSRVEL</sequence>
<dbReference type="EMBL" id="CP046171">
    <property type="protein sequence ID" value="QIS01206.1"/>
    <property type="molecule type" value="Genomic_DNA"/>
</dbReference>